<dbReference type="Proteomes" id="UP001596282">
    <property type="component" value="Unassembled WGS sequence"/>
</dbReference>
<evidence type="ECO:0000313" key="1">
    <source>
        <dbReference type="EMBL" id="MFC6179765.1"/>
    </source>
</evidence>
<dbReference type="RefSeq" id="WP_171001438.1">
    <property type="nucleotide sequence ID" value="NZ_BJDJ01000007.1"/>
</dbReference>
<proteinExistence type="predicted"/>
<gene>
    <name evidence="1" type="ORF">ACFP5Y_00650</name>
</gene>
<organism evidence="1 2">
    <name type="scientific">Lactiplantibacillus daowaiensis</name>
    <dbReference type="NCBI Taxonomy" id="2559918"/>
    <lineage>
        <taxon>Bacteria</taxon>
        <taxon>Bacillati</taxon>
        <taxon>Bacillota</taxon>
        <taxon>Bacilli</taxon>
        <taxon>Lactobacillales</taxon>
        <taxon>Lactobacillaceae</taxon>
        <taxon>Lactiplantibacillus</taxon>
    </lineage>
</organism>
<dbReference type="EMBL" id="JBHSSC010000004">
    <property type="protein sequence ID" value="MFC6179765.1"/>
    <property type="molecule type" value="Genomic_DNA"/>
</dbReference>
<sequence length="58" mass="6527">MVIHEFDCVLLKDGRNAAIVEVLDATHFLADVGDTPDDWDTISVTLDEIEKVTYRYSA</sequence>
<evidence type="ECO:0000313" key="2">
    <source>
        <dbReference type="Proteomes" id="UP001596282"/>
    </source>
</evidence>
<keyword evidence="2" id="KW-1185">Reference proteome</keyword>
<accession>A0ABW1RWG1</accession>
<reference evidence="2" key="1">
    <citation type="journal article" date="2019" name="Int. J. Syst. Evol. Microbiol.">
        <title>The Global Catalogue of Microorganisms (GCM) 10K type strain sequencing project: providing services to taxonomists for standard genome sequencing and annotation.</title>
        <authorList>
            <consortium name="The Broad Institute Genomics Platform"/>
            <consortium name="The Broad Institute Genome Sequencing Center for Infectious Disease"/>
            <person name="Wu L."/>
            <person name="Ma J."/>
        </authorList>
    </citation>
    <scope>NUCLEOTIDE SEQUENCE [LARGE SCALE GENOMIC DNA]</scope>
    <source>
        <strain evidence="2">CCM 8933</strain>
    </source>
</reference>
<protein>
    <submittedName>
        <fullName evidence="1">Uncharacterized protein</fullName>
    </submittedName>
</protein>
<name>A0ABW1RWG1_9LACO</name>
<comment type="caution">
    <text evidence="1">The sequence shown here is derived from an EMBL/GenBank/DDBJ whole genome shotgun (WGS) entry which is preliminary data.</text>
</comment>